<dbReference type="EMBL" id="ABEU02000002">
    <property type="protein sequence ID" value="PNR59822.1"/>
    <property type="molecule type" value="Genomic_DNA"/>
</dbReference>
<keyword evidence="5" id="KW-0067">ATP-binding</keyword>
<dbReference type="InterPro" id="IPR014001">
    <property type="entry name" value="Helicase_ATP-bd"/>
</dbReference>
<evidence type="ECO:0000256" key="3">
    <source>
        <dbReference type="ARBA" id="ARBA00022801"/>
    </source>
</evidence>
<dbReference type="GO" id="GO:0003723">
    <property type="term" value="F:RNA binding"/>
    <property type="evidence" value="ECO:0000318"/>
    <property type="project" value="GO_Central"/>
</dbReference>
<sequence length="588" mass="64484">MALSISMRATAGPLSSLHAGVHRALARLHPTRLHSPHFARITTARYGSSVNDPSTSSSKSDFYDGGLSLTRLDSVVDRAAKRKASVKAKVVARAPPVDIRSFPFAEKEFSALNLSRRVLQRLKQERVELPTDVQVAAIPTILDGHDAALQSYTGSGKTLAYLLPILSRVGPLRELSEGGKAITDETINRGGIEAVIVVPSRELAMQIVREAERILGSEYKKVVQQLIGGANQSRQEEALKKNKPCIVVGTPGRISEISKAGKLHTHGCRFLVLDEADQLLSIKFRSDMRRILEHVGQRRSVSTAMPNSFETPSVSESSTATQTSEEAPAKPAKKRVERQTLLVSATMPQAVLRAAAVWGHRPLLVRAQSIIRVEDFRVEPSSIDSETKESTVSPDLQGAKESLPPNLEHFYVVASLRHHVDILRKSIHALEARSVIVFLNHSRRLKDVQFKLEARGLTAGALHGELSKMERSNILNSFRNGKLRVLVTSEVGARGLDIPTCDLVVNLELPTDGSHYAHRGGRTGRLGRKGTVISVCEAREEFVLSKFERQLDISITRQEIVNGQIVKYAKLANPTSNPSRRSPELAAP</sequence>
<reference evidence="10 12" key="2">
    <citation type="journal article" date="2018" name="Plant J.">
        <title>The Physcomitrella patens chromosome-scale assembly reveals moss genome structure and evolution.</title>
        <authorList>
            <person name="Lang D."/>
            <person name="Ullrich K.K."/>
            <person name="Murat F."/>
            <person name="Fuchs J."/>
            <person name="Jenkins J."/>
            <person name="Haas F.B."/>
            <person name="Piednoel M."/>
            <person name="Gundlach H."/>
            <person name="Van Bel M."/>
            <person name="Meyberg R."/>
            <person name="Vives C."/>
            <person name="Morata J."/>
            <person name="Symeonidi A."/>
            <person name="Hiss M."/>
            <person name="Muchero W."/>
            <person name="Kamisugi Y."/>
            <person name="Saleh O."/>
            <person name="Blanc G."/>
            <person name="Decker E.L."/>
            <person name="van Gessel N."/>
            <person name="Grimwood J."/>
            <person name="Hayes R.D."/>
            <person name="Graham S.W."/>
            <person name="Gunter L.E."/>
            <person name="McDaniel S.F."/>
            <person name="Hoernstein S.N.W."/>
            <person name="Larsson A."/>
            <person name="Li F.W."/>
            <person name="Perroud P.F."/>
            <person name="Phillips J."/>
            <person name="Ranjan P."/>
            <person name="Rokshar D.S."/>
            <person name="Rothfels C.J."/>
            <person name="Schneider L."/>
            <person name="Shu S."/>
            <person name="Stevenson D.W."/>
            <person name="Thummler F."/>
            <person name="Tillich M."/>
            <person name="Villarreal Aguilar J.C."/>
            <person name="Widiez T."/>
            <person name="Wong G.K."/>
            <person name="Wymore A."/>
            <person name="Zhang Y."/>
            <person name="Zimmer A.D."/>
            <person name="Quatrano R.S."/>
            <person name="Mayer K.F.X."/>
            <person name="Goodstein D."/>
            <person name="Casacuberta J.M."/>
            <person name="Vandepoele K."/>
            <person name="Reski R."/>
            <person name="Cuming A.C."/>
            <person name="Tuskan G.A."/>
            <person name="Maumus F."/>
            <person name="Salse J."/>
            <person name="Schmutz J."/>
            <person name="Rensing S.A."/>
        </authorList>
    </citation>
    <scope>NUCLEOTIDE SEQUENCE [LARGE SCALE GENOMIC DNA]</scope>
    <source>
        <strain evidence="11 12">cv. Gransden 2004</strain>
    </source>
</reference>
<dbReference type="GeneID" id="112279067"/>
<reference evidence="11" key="3">
    <citation type="submission" date="2020-12" db="UniProtKB">
        <authorList>
            <consortium name="EnsemblPlants"/>
        </authorList>
    </citation>
    <scope>IDENTIFICATION</scope>
</reference>
<dbReference type="KEGG" id="ppp:112279067"/>
<dbReference type="Pfam" id="PF00271">
    <property type="entry name" value="Helicase_C"/>
    <property type="match status" value="1"/>
</dbReference>
<evidence type="ECO:0000313" key="12">
    <source>
        <dbReference type="Proteomes" id="UP000006727"/>
    </source>
</evidence>
<dbReference type="Gramene" id="Pp3c2_13290V3.3">
    <property type="protein sequence ID" value="Pp3c2_13290V3.3"/>
    <property type="gene ID" value="Pp3c2_13290"/>
</dbReference>
<dbReference type="PROSITE" id="PS51192">
    <property type="entry name" value="HELICASE_ATP_BIND_1"/>
    <property type="match status" value="1"/>
</dbReference>
<dbReference type="EnsemblPlants" id="Pp3c2_13290V3.2">
    <property type="protein sequence ID" value="Pp3c2_13290V3.2"/>
    <property type="gene ID" value="Pp3c2_13290"/>
</dbReference>
<reference evidence="10 12" key="1">
    <citation type="journal article" date="2008" name="Science">
        <title>The Physcomitrella genome reveals evolutionary insights into the conquest of land by plants.</title>
        <authorList>
            <person name="Rensing S."/>
            <person name="Lang D."/>
            <person name="Zimmer A."/>
            <person name="Terry A."/>
            <person name="Salamov A."/>
            <person name="Shapiro H."/>
            <person name="Nishiyama T."/>
            <person name="Perroud P.-F."/>
            <person name="Lindquist E."/>
            <person name="Kamisugi Y."/>
            <person name="Tanahashi T."/>
            <person name="Sakakibara K."/>
            <person name="Fujita T."/>
            <person name="Oishi K."/>
            <person name="Shin-I T."/>
            <person name="Kuroki Y."/>
            <person name="Toyoda A."/>
            <person name="Suzuki Y."/>
            <person name="Hashimoto A."/>
            <person name="Yamaguchi K."/>
            <person name="Sugano A."/>
            <person name="Kohara Y."/>
            <person name="Fujiyama A."/>
            <person name="Anterola A."/>
            <person name="Aoki S."/>
            <person name="Ashton N."/>
            <person name="Barbazuk W.B."/>
            <person name="Barker E."/>
            <person name="Bennetzen J."/>
            <person name="Bezanilla M."/>
            <person name="Blankenship R."/>
            <person name="Cho S.H."/>
            <person name="Dutcher S."/>
            <person name="Estelle M."/>
            <person name="Fawcett J.A."/>
            <person name="Gundlach H."/>
            <person name="Hanada K."/>
            <person name="Heyl A."/>
            <person name="Hicks K.A."/>
            <person name="Hugh J."/>
            <person name="Lohr M."/>
            <person name="Mayer K."/>
            <person name="Melkozernov A."/>
            <person name="Murata T."/>
            <person name="Nelson D."/>
            <person name="Pils B."/>
            <person name="Prigge M."/>
            <person name="Reiss B."/>
            <person name="Renner T."/>
            <person name="Rombauts S."/>
            <person name="Rushton P."/>
            <person name="Sanderfoot A."/>
            <person name="Schween G."/>
            <person name="Shiu S.-H."/>
            <person name="Stueber K."/>
            <person name="Theodoulou F.L."/>
            <person name="Tu H."/>
            <person name="Van de Peer Y."/>
            <person name="Verrier P.J."/>
            <person name="Waters E."/>
            <person name="Wood A."/>
            <person name="Yang L."/>
            <person name="Cove D."/>
            <person name="Cuming A."/>
            <person name="Hasebe M."/>
            <person name="Lucas S."/>
            <person name="Mishler D.B."/>
            <person name="Reski R."/>
            <person name="Grigoriev I."/>
            <person name="Quatrano R.S."/>
            <person name="Boore J.L."/>
        </authorList>
    </citation>
    <scope>NUCLEOTIDE SEQUENCE [LARGE SCALE GENOMIC DNA]</scope>
    <source>
        <strain evidence="11 12">cv. Gransden 2004</strain>
    </source>
</reference>
<dbReference type="InterPro" id="IPR011545">
    <property type="entry name" value="DEAD/DEAH_box_helicase_dom"/>
</dbReference>
<accession>A0A2K1L1C0</accession>
<dbReference type="Gramene" id="Pp3c2_13290V3.1">
    <property type="protein sequence ID" value="Pp3c2_13290V3.1"/>
    <property type="gene ID" value="Pp3c2_13290"/>
</dbReference>
<dbReference type="STRING" id="3218.A0A2K1L1C0"/>
<dbReference type="EnsemblPlants" id="Pp3c2_13290V3.1">
    <property type="protein sequence ID" value="Pp3c2_13290V3.1"/>
    <property type="gene ID" value="Pp3c2_13290"/>
</dbReference>
<dbReference type="Proteomes" id="UP000006727">
    <property type="component" value="Chromosome 2"/>
</dbReference>
<dbReference type="EnsemblPlants" id="Pp3c2_13290V3.3">
    <property type="protein sequence ID" value="Pp3c2_13290V3.3"/>
    <property type="gene ID" value="Pp3c2_13290"/>
</dbReference>
<dbReference type="Pfam" id="PF00270">
    <property type="entry name" value="DEAD"/>
    <property type="match status" value="1"/>
</dbReference>
<name>A0A2K1L1C0_PHYPA</name>
<dbReference type="AlphaFoldDB" id="A0A2K1L1C0"/>
<comment type="catalytic activity">
    <reaction evidence="6">
        <text>ATP + H2O = ADP + phosphate + H(+)</text>
        <dbReference type="Rhea" id="RHEA:13065"/>
        <dbReference type="ChEBI" id="CHEBI:15377"/>
        <dbReference type="ChEBI" id="CHEBI:15378"/>
        <dbReference type="ChEBI" id="CHEBI:30616"/>
        <dbReference type="ChEBI" id="CHEBI:43474"/>
        <dbReference type="ChEBI" id="CHEBI:456216"/>
        <dbReference type="EC" id="3.6.4.13"/>
    </reaction>
</comment>
<dbReference type="GO" id="GO:0003729">
    <property type="term" value="F:mRNA binding"/>
    <property type="evidence" value="ECO:0007669"/>
    <property type="project" value="EnsemblPlants"/>
</dbReference>
<feature type="compositionally biased region" description="Polar residues" evidence="7">
    <location>
        <begin position="300"/>
        <end position="312"/>
    </location>
</feature>
<feature type="domain" description="Helicase ATP-binding" evidence="8">
    <location>
        <begin position="138"/>
        <end position="365"/>
    </location>
</feature>
<keyword evidence="4" id="KW-0347">Helicase</keyword>
<dbReference type="GO" id="GO:0003724">
    <property type="term" value="F:RNA helicase activity"/>
    <property type="evidence" value="ECO:0000318"/>
    <property type="project" value="GO_Central"/>
</dbReference>
<dbReference type="OrthoDB" id="10256233at2759"/>
<evidence type="ECO:0000256" key="1">
    <source>
        <dbReference type="ARBA" id="ARBA00012552"/>
    </source>
</evidence>
<dbReference type="GO" id="GO:0016787">
    <property type="term" value="F:hydrolase activity"/>
    <property type="evidence" value="ECO:0007669"/>
    <property type="project" value="UniProtKB-KW"/>
</dbReference>
<dbReference type="Gene3D" id="3.40.50.300">
    <property type="entry name" value="P-loop containing nucleotide triphosphate hydrolases"/>
    <property type="match status" value="2"/>
</dbReference>
<dbReference type="RefSeq" id="XP_024368929.1">
    <property type="nucleotide sequence ID" value="XM_024513161.2"/>
</dbReference>
<protein>
    <recommendedName>
        <fullName evidence="1">RNA helicase</fullName>
        <ecNumber evidence="1">3.6.4.13</ecNumber>
    </recommendedName>
</protein>
<evidence type="ECO:0000256" key="5">
    <source>
        <dbReference type="ARBA" id="ARBA00022840"/>
    </source>
</evidence>
<dbReference type="InterPro" id="IPR027417">
    <property type="entry name" value="P-loop_NTPase"/>
</dbReference>
<feature type="domain" description="Helicase C-terminal" evidence="9">
    <location>
        <begin position="422"/>
        <end position="572"/>
    </location>
</feature>
<dbReference type="GO" id="GO:0005524">
    <property type="term" value="F:ATP binding"/>
    <property type="evidence" value="ECO:0007669"/>
    <property type="project" value="UniProtKB-KW"/>
</dbReference>
<dbReference type="InterPro" id="IPR050547">
    <property type="entry name" value="DEAD_box_RNA_helicases"/>
</dbReference>
<dbReference type="PANTHER" id="PTHR47963:SF3">
    <property type="entry name" value="DEAD-BOX ATP-DEPENDENT RNA HELICASE 47, MITOCHONDRIAL"/>
    <property type="match status" value="1"/>
</dbReference>
<dbReference type="EC" id="3.6.4.13" evidence="1"/>
<evidence type="ECO:0000259" key="8">
    <source>
        <dbReference type="PROSITE" id="PS51192"/>
    </source>
</evidence>
<evidence type="ECO:0000256" key="7">
    <source>
        <dbReference type="SAM" id="MobiDB-lite"/>
    </source>
</evidence>
<dbReference type="InterPro" id="IPR044742">
    <property type="entry name" value="DEAD/DEAH_RhlB"/>
</dbReference>
<evidence type="ECO:0000313" key="10">
    <source>
        <dbReference type="EMBL" id="PNR59822.1"/>
    </source>
</evidence>
<dbReference type="GO" id="GO:0010497">
    <property type="term" value="P:plasmodesmata-mediated intercellular transport"/>
    <property type="evidence" value="ECO:0007669"/>
    <property type="project" value="EnsemblPlants"/>
</dbReference>
<gene>
    <name evidence="11" type="primary">LOC112279067</name>
    <name evidence="10" type="ORF">PHYPA_002614</name>
</gene>
<evidence type="ECO:0000256" key="2">
    <source>
        <dbReference type="ARBA" id="ARBA00022741"/>
    </source>
</evidence>
<dbReference type="InterPro" id="IPR001650">
    <property type="entry name" value="Helicase_C-like"/>
</dbReference>
<keyword evidence="12" id="KW-1185">Reference proteome</keyword>
<evidence type="ECO:0000256" key="4">
    <source>
        <dbReference type="ARBA" id="ARBA00022806"/>
    </source>
</evidence>
<dbReference type="FunCoup" id="A0A2K1L1C0">
    <property type="interactions" value="1725"/>
</dbReference>
<dbReference type="PROSITE" id="PS51194">
    <property type="entry name" value="HELICASE_CTER"/>
    <property type="match status" value="1"/>
</dbReference>
<dbReference type="SMART" id="SM00487">
    <property type="entry name" value="DEXDc"/>
    <property type="match status" value="1"/>
</dbReference>
<evidence type="ECO:0000259" key="9">
    <source>
        <dbReference type="PROSITE" id="PS51194"/>
    </source>
</evidence>
<dbReference type="OMA" id="KHYYCIS"/>
<keyword evidence="3" id="KW-0378">Hydrolase</keyword>
<dbReference type="CDD" id="cd00268">
    <property type="entry name" value="DEADc"/>
    <property type="match status" value="1"/>
</dbReference>
<dbReference type="GO" id="GO:0009663">
    <property type="term" value="P:plasmodesma organization"/>
    <property type="evidence" value="ECO:0007669"/>
    <property type="project" value="EnsemblPlants"/>
</dbReference>
<dbReference type="CDD" id="cd18787">
    <property type="entry name" value="SF2_C_DEAD"/>
    <property type="match status" value="1"/>
</dbReference>
<proteinExistence type="predicted"/>
<dbReference type="SUPFAM" id="SSF52540">
    <property type="entry name" value="P-loop containing nucleoside triphosphate hydrolases"/>
    <property type="match status" value="1"/>
</dbReference>
<keyword evidence="2" id="KW-0547">Nucleotide-binding</keyword>
<evidence type="ECO:0000313" key="11">
    <source>
        <dbReference type="EnsemblPlants" id="Pp3c2_13290V3.1"/>
    </source>
</evidence>
<feature type="compositionally biased region" description="Low complexity" evidence="7">
    <location>
        <begin position="313"/>
        <end position="326"/>
    </location>
</feature>
<dbReference type="PANTHER" id="PTHR47963">
    <property type="entry name" value="DEAD-BOX ATP-DEPENDENT RNA HELICASE 47, MITOCHONDRIAL"/>
    <property type="match status" value="1"/>
</dbReference>
<dbReference type="SMART" id="SM00490">
    <property type="entry name" value="HELICc"/>
    <property type="match status" value="1"/>
</dbReference>
<organism evidence="10">
    <name type="scientific">Physcomitrium patens</name>
    <name type="common">Spreading-leaved earth moss</name>
    <name type="synonym">Physcomitrella patens</name>
    <dbReference type="NCBI Taxonomy" id="3218"/>
    <lineage>
        <taxon>Eukaryota</taxon>
        <taxon>Viridiplantae</taxon>
        <taxon>Streptophyta</taxon>
        <taxon>Embryophyta</taxon>
        <taxon>Bryophyta</taxon>
        <taxon>Bryophytina</taxon>
        <taxon>Bryopsida</taxon>
        <taxon>Funariidae</taxon>
        <taxon>Funariales</taxon>
        <taxon>Funariaceae</taxon>
        <taxon>Physcomitrium</taxon>
    </lineage>
</organism>
<feature type="region of interest" description="Disordered" evidence="7">
    <location>
        <begin position="300"/>
        <end position="335"/>
    </location>
</feature>
<dbReference type="GO" id="GO:0005739">
    <property type="term" value="C:mitochondrion"/>
    <property type="evidence" value="ECO:0007669"/>
    <property type="project" value="EnsemblPlants"/>
</dbReference>
<dbReference type="Gramene" id="Pp3c2_13290V3.2">
    <property type="protein sequence ID" value="Pp3c2_13290V3.2"/>
    <property type="gene ID" value="Pp3c2_13290"/>
</dbReference>
<evidence type="ECO:0000256" key="6">
    <source>
        <dbReference type="ARBA" id="ARBA00047984"/>
    </source>
</evidence>
<dbReference type="PaxDb" id="3218-PP1S30_42V6.1"/>